<dbReference type="EMBL" id="AAYY01000001">
    <property type="protein sequence ID" value="EDP45381.1"/>
    <property type="molecule type" value="Genomic_DNA"/>
</dbReference>
<dbReference type="EC" id="2.7.8.7" evidence="1"/>
<dbReference type="GeneID" id="5856901"/>
<evidence type="ECO:0000259" key="3">
    <source>
        <dbReference type="Pfam" id="PF01648"/>
    </source>
</evidence>
<keyword evidence="6" id="KW-1185">Reference proteome</keyword>
<evidence type="ECO:0000256" key="1">
    <source>
        <dbReference type="ARBA" id="ARBA00013172"/>
    </source>
</evidence>
<proteinExistence type="predicted"/>
<dbReference type="VEuPathDB" id="FungiDB:MGL_0370"/>
<dbReference type="OMA" id="ALTKNMG"/>
<dbReference type="PANTHER" id="PTHR12215">
    <property type="entry name" value="PHOSPHOPANTETHEINE TRANSFERASE"/>
    <property type="match status" value="1"/>
</dbReference>
<name>A8PT55_MALGO</name>
<dbReference type="InterPro" id="IPR055066">
    <property type="entry name" value="AASDHPPT_N"/>
</dbReference>
<dbReference type="Pfam" id="PF01648">
    <property type="entry name" value="ACPS"/>
    <property type="match status" value="1"/>
</dbReference>
<dbReference type="SUPFAM" id="SSF56214">
    <property type="entry name" value="4'-phosphopantetheinyl transferase"/>
    <property type="match status" value="2"/>
</dbReference>
<dbReference type="STRING" id="425265.A8PT55"/>
<dbReference type="InterPro" id="IPR037143">
    <property type="entry name" value="4-PPantetheinyl_Trfase_dom_sf"/>
</dbReference>
<keyword evidence="2" id="KW-0808">Transferase</keyword>
<dbReference type="GO" id="GO:0000287">
    <property type="term" value="F:magnesium ion binding"/>
    <property type="evidence" value="ECO:0007669"/>
    <property type="project" value="InterPro"/>
</dbReference>
<evidence type="ECO:0000259" key="4">
    <source>
        <dbReference type="Pfam" id="PF22624"/>
    </source>
</evidence>
<dbReference type="RefSeq" id="XP_001732595.1">
    <property type="nucleotide sequence ID" value="XM_001732543.1"/>
</dbReference>
<dbReference type="Pfam" id="PF22624">
    <property type="entry name" value="AASDHPPT_N"/>
    <property type="match status" value="1"/>
</dbReference>
<sequence>MIEAYDASLALKVQRYMRAIDRVRSLVGCLLPRVMLVDTGMVRSWNDVCIRTARGGRPYVERNSSGAHVDFNISHDGDWVVMAFSTCDKVGVDVMETTLPHFEESSTSFCDTMKQAMTADEYAWVRQGASDAEVLSRLYDVWTYKEALTKNMGLGLGFDFARIQVEFWHSKEMPSLRMDDHEESQYRFLEVRLPSGICYQDASPATNLPPNGARQTFTTTCKNRDAVGGRGSQVAIAVGPRACTEQDAAWNCCVSAEQASADGWLRIWTYEAFMEFARHVHEMTS</sequence>
<accession>A8PT55</accession>
<evidence type="ECO:0000313" key="6">
    <source>
        <dbReference type="Proteomes" id="UP000008837"/>
    </source>
</evidence>
<dbReference type="GO" id="GO:0005829">
    <property type="term" value="C:cytosol"/>
    <property type="evidence" value="ECO:0007669"/>
    <property type="project" value="TreeGrafter"/>
</dbReference>
<dbReference type="InterPro" id="IPR050559">
    <property type="entry name" value="P-Pant_transferase_sf"/>
</dbReference>
<feature type="domain" description="4'-phosphopantetheinyl transferase" evidence="3">
    <location>
        <begin position="90"/>
        <end position="190"/>
    </location>
</feature>
<evidence type="ECO:0000313" key="5">
    <source>
        <dbReference type="EMBL" id="EDP45381.1"/>
    </source>
</evidence>
<reference evidence="5 6" key="1">
    <citation type="journal article" date="2007" name="Proc. Natl. Acad. Sci. U.S.A.">
        <title>Dandruff-associated Malassezia genomes reveal convergent and divergent virulence traits shared with plant and human fungal pathogens.</title>
        <authorList>
            <person name="Xu J."/>
            <person name="Saunders C.W."/>
            <person name="Hu P."/>
            <person name="Grant R.A."/>
            <person name="Boekhout T."/>
            <person name="Kuramae E.E."/>
            <person name="Kronstad J.W."/>
            <person name="Deangelis Y.M."/>
            <person name="Reeder N.L."/>
            <person name="Johnstone K.R."/>
            <person name="Leland M."/>
            <person name="Fieno A.M."/>
            <person name="Begley W.M."/>
            <person name="Sun Y."/>
            <person name="Lacey M.P."/>
            <person name="Chaudhary T."/>
            <person name="Keough T."/>
            <person name="Chu L."/>
            <person name="Sears R."/>
            <person name="Yuan B."/>
            <person name="Dawson T.L.Jr."/>
        </authorList>
    </citation>
    <scope>NUCLEOTIDE SEQUENCE [LARGE SCALE GENOMIC DNA]</scope>
    <source>
        <strain evidence="6">ATCC MYA-4612 / CBS 7966</strain>
    </source>
</reference>
<dbReference type="GO" id="GO:0019878">
    <property type="term" value="P:lysine biosynthetic process via aminoadipic acid"/>
    <property type="evidence" value="ECO:0007669"/>
    <property type="project" value="TreeGrafter"/>
</dbReference>
<dbReference type="KEGG" id="mgl:MGL_0370"/>
<dbReference type="Gene3D" id="3.90.470.20">
    <property type="entry name" value="4'-phosphopantetheinyl transferase domain"/>
    <property type="match status" value="2"/>
</dbReference>
<feature type="domain" description="4'-phosphopantetheinyl transferase N-terminal" evidence="4">
    <location>
        <begin position="12"/>
        <end position="84"/>
    </location>
</feature>
<protein>
    <recommendedName>
        <fullName evidence="1">holo-[acyl-carrier-protein] synthase</fullName>
        <ecNumber evidence="1">2.7.8.7</ecNumber>
    </recommendedName>
</protein>
<dbReference type="OrthoDB" id="26719at2759"/>
<dbReference type="AlphaFoldDB" id="A8PT55"/>
<dbReference type="GO" id="GO:0008897">
    <property type="term" value="F:holo-[acyl-carrier-protein] synthase activity"/>
    <property type="evidence" value="ECO:0007669"/>
    <property type="project" value="UniProtKB-EC"/>
</dbReference>
<dbReference type="InParanoid" id="A8PT55"/>
<comment type="caution">
    <text evidence="5">The sequence shown here is derived from an EMBL/GenBank/DDBJ whole genome shotgun (WGS) entry which is preliminary data.</text>
</comment>
<dbReference type="PANTHER" id="PTHR12215:SF10">
    <property type="entry name" value="L-AMINOADIPATE-SEMIALDEHYDE DEHYDROGENASE-PHOSPHOPANTETHEINYL TRANSFERASE"/>
    <property type="match status" value="1"/>
</dbReference>
<dbReference type="InterPro" id="IPR008278">
    <property type="entry name" value="4-PPantetheinyl_Trfase_dom"/>
</dbReference>
<gene>
    <name evidence="5" type="ORF">MGL_0370</name>
</gene>
<dbReference type="FunCoup" id="A8PT55">
    <property type="interactions" value="252"/>
</dbReference>
<evidence type="ECO:0000256" key="2">
    <source>
        <dbReference type="ARBA" id="ARBA00022679"/>
    </source>
</evidence>
<dbReference type="Proteomes" id="UP000008837">
    <property type="component" value="Unassembled WGS sequence"/>
</dbReference>
<organism evidence="5 6">
    <name type="scientific">Malassezia globosa (strain ATCC MYA-4612 / CBS 7966)</name>
    <name type="common">Dandruff-associated fungus</name>
    <dbReference type="NCBI Taxonomy" id="425265"/>
    <lineage>
        <taxon>Eukaryota</taxon>
        <taxon>Fungi</taxon>
        <taxon>Dikarya</taxon>
        <taxon>Basidiomycota</taxon>
        <taxon>Ustilaginomycotina</taxon>
        <taxon>Malasseziomycetes</taxon>
        <taxon>Malasseziales</taxon>
        <taxon>Malasseziaceae</taxon>
        <taxon>Malassezia</taxon>
    </lineage>
</organism>